<reference evidence="1 2" key="2">
    <citation type="submission" date="2018-06" db="EMBL/GenBank/DDBJ databases">
        <title>Metagenomic assembly of (sub)arctic Cyanobacteria and their associated microbiome from non-axenic cultures.</title>
        <authorList>
            <person name="Baurain D."/>
        </authorList>
    </citation>
    <scope>NUCLEOTIDE SEQUENCE [LARGE SCALE GENOMIC DNA]</scope>
    <source>
        <strain evidence="1">ULC041bin1</strain>
    </source>
</reference>
<reference evidence="2" key="1">
    <citation type="submission" date="2018-04" db="EMBL/GenBank/DDBJ databases">
        <authorList>
            <person name="Cornet L."/>
        </authorList>
    </citation>
    <scope>NUCLEOTIDE SEQUENCE [LARGE SCALE GENOMIC DNA]</scope>
</reference>
<dbReference type="Proteomes" id="UP000249081">
    <property type="component" value="Unassembled WGS sequence"/>
</dbReference>
<dbReference type="EMBL" id="QBMN01000076">
    <property type="protein sequence ID" value="PZO40297.1"/>
    <property type="molecule type" value="Genomic_DNA"/>
</dbReference>
<protein>
    <submittedName>
        <fullName evidence="1">Uncharacterized protein</fullName>
    </submittedName>
</protein>
<evidence type="ECO:0000313" key="2">
    <source>
        <dbReference type="Proteomes" id="UP000249081"/>
    </source>
</evidence>
<sequence>MRVTVNLPDDLAAQLDNLQNQLPQILQLGLRELNATPQVGFSGFADILEFLAGLPTPEEILALRPSTTLQAQISELLEKSRSTGLSQDEERLWQSYEYLEHVVRIAKAKAHIKLQLSQPQ</sequence>
<proteinExistence type="predicted"/>
<dbReference type="AlphaFoldDB" id="A0A2W4WAP2"/>
<name>A0A2W4WAP2_9CYAN</name>
<evidence type="ECO:0000313" key="1">
    <source>
        <dbReference type="EMBL" id="PZO40297.1"/>
    </source>
</evidence>
<organism evidence="1 2">
    <name type="scientific">Shackletoniella antarctica</name>
    <dbReference type="NCBI Taxonomy" id="268115"/>
    <lineage>
        <taxon>Bacteria</taxon>
        <taxon>Bacillati</taxon>
        <taxon>Cyanobacteriota</taxon>
        <taxon>Cyanophyceae</taxon>
        <taxon>Oculatellales</taxon>
        <taxon>Oculatellaceae</taxon>
        <taxon>Shackletoniella</taxon>
    </lineage>
</organism>
<gene>
    <name evidence="1" type="ORF">DCF17_12060</name>
</gene>
<accession>A0A2W4WAP2</accession>
<comment type="caution">
    <text evidence="1">The sequence shown here is derived from an EMBL/GenBank/DDBJ whole genome shotgun (WGS) entry which is preliminary data.</text>
</comment>